<name>A0A2C8YR15_9MICO</name>
<dbReference type="Proteomes" id="UP000219440">
    <property type="component" value="Unassembled WGS sequence"/>
</dbReference>
<sequence length="85" mass="9339">MTAFKALDDAGETDVTRSEGAQFLRVRVRVRKENTDVKMDRAFLKSVHLLLPGSIGYERHAFGLDHNAHRGALITAQAISSSATN</sequence>
<gene>
    <name evidence="1" type="ORF">SAMN06296378_0482</name>
</gene>
<evidence type="ECO:0000313" key="1">
    <source>
        <dbReference type="EMBL" id="SOE52945.1"/>
    </source>
</evidence>
<accession>A0A2C8YR15</accession>
<proteinExistence type="predicted"/>
<evidence type="ECO:0000313" key="2">
    <source>
        <dbReference type="Proteomes" id="UP000219440"/>
    </source>
</evidence>
<dbReference type="EMBL" id="OCST01000001">
    <property type="protein sequence ID" value="SOE52945.1"/>
    <property type="molecule type" value="Genomic_DNA"/>
</dbReference>
<keyword evidence="2" id="KW-1185">Reference proteome</keyword>
<organism evidence="1 2">
    <name type="scientific">Salinibacterium xinjiangense</name>
    <dbReference type="NCBI Taxonomy" id="386302"/>
    <lineage>
        <taxon>Bacteria</taxon>
        <taxon>Bacillati</taxon>
        <taxon>Actinomycetota</taxon>
        <taxon>Actinomycetes</taxon>
        <taxon>Micrococcales</taxon>
        <taxon>Microbacteriaceae</taxon>
        <taxon>Salinibacterium</taxon>
    </lineage>
</organism>
<reference evidence="1 2" key="1">
    <citation type="submission" date="2017-09" db="EMBL/GenBank/DDBJ databases">
        <authorList>
            <person name="Ehlers B."/>
            <person name="Leendertz F.H."/>
        </authorList>
    </citation>
    <scope>NUCLEOTIDE SEQUENCE [LARGE SCALE GENOMIC DNA]</scope>
    <source>
        <strain evidence="1 2">CGMCC 1.05381</strain>
    </source>
</reference>
<protein>
    <submittedName>
        <fullName evidence="1">Uncharacterized protein</fullName>
    </submittedName>
</protein>
<dbReference type="AlphaFoldDB" id="A0A2C8YR15"/>